<dbReference type="EMBL" id="ABIB01000004">
    <property type="protein sequence ID" value="EDP96418.1"/>
    <property type="molecule type" value="Genomic_DNA"/>
</dbReference>
<accession>A9DVG5</accession>
<comment type="caution">
    <text evidence="1">The sequence shown here is derived from an EMBL/GenBank/DDBJ whole genome shotgun (WGS) entry which is preliminary data.</text>
</comment>
<keyword evidence="2" id="KW-1185">Reference proteome</keyword>
<name>A9DVG5_9FLAO</name>
<dbReference type="RefSeq" id="WP_007093248.1">
    <property type="nucleotide sequence ID" value="NZ_CP142125.1"/>
</dbReference>
<dbReference type="HOGENOM" id="CLU_2954527_0_0_10"/>
<evidence type="ECO:0000313" key="2">
    <source>
        <dbReference type="Proteomes" id="UP000002945"/>
    </source>
</evidence>
<proteinExistence type="predicted"/>
<gene>
    <name evidence="1" type="ORF">KAOT1_03377</name>
</gene>
<organism evidence="1 2">
    <name type="scientific">Kordia algicida OT-1</name>
    <dbReference type="NCBI Taxonomy" id="391587"/>
    <lineage>
        <taxon>Bacteria</taxon>
        <taxon>Pseudomonadati</taxon>
        <taxon>Bacteroidota</taxon>
        <taxon>Flavobacteriia</taxon>
        <taxon>Flavobacteriales</taxon>
        <taxon>Flavobacteriaceae</taxon>
        <taxon>Kordia</taxon>
    </lineage>
</organism>
<protein>
    <submittedName>
        <fullName evidence="1">Uncharacterized protein</fullName>
    </submittedName>
</protein>
<dbReference type="Proteomes" id="UP000002945">
    <property type="component" value="Unassembled WGS sequence"/>
</dbReference>
<evidence type="ECO:0000313" key="1">
    <source>
        <dbReference type="EMBL" id="EDP96418.1"/>
    </source>
</evidence>
<reference evidence="1 2" key="1">
    <citation type="journal article" date="2011" name="J. Bacteriol.">
        <title>Genome sequence of the algicidal bacterium Kordia algicida OT-1.</title>
        <authorList>
            <person name="Lee H.S."/>
            <person name="Kang S.G."/>
            <person name="Kwon K.K."/>
            <person name="Lee J.H."/>
            <person name="Kim S.J."/>
        </authorList>
    </citation>
    <scope>NUCLEOTIDE SEQUENCE [LARGE SCALE GENOMIC DNA]</scope>
    <source>
        <strain evidence="1 2">OT-1</strain>
    </source>
</reference>
<sequence length="59" mass="6755">MKAETVYNVIQALSSEEKLRLYAMLDLPKVSVVKRKRKKEKLISVASAMDDLLVNTFNK</sequence>
<dbReference type="AlphaFoldDB" id="A9DVG5"/>